<organism evidence="1">
    <name type="scientific">Arundo donax</name>
    <name type="common">Giant reed</name>
    <name type="synonym">Donax arundinaceus</name>
    <dbReference type="NCBI Taxonomy" id="35708"/>
    <lineage>
        <taxon>Eukaryota</taxon>
        <taxon>Viridiplantae</taxon>
        <taxon>Streptophyta</taxon>
        <taxon>Embryophyta</taxon>
        <taxon>Tracheophyta</taxon>
        <taxon>Spermatophyta</taxon>
        <taxon>Magnoliopsida</taxon>
        <taxon>Liliopsida</taxon>
        <taxon>Poales</taxon>
        <taxon>Poaceae</taxon>
        <taxon>PACMAD clade</taxon>
        <taxon>Arundinoideae</taxon>
        <taxon>Arundineae</taxon>
        <taxon>Arundo</taxon>
    </lineage>
</organism>
<proteinExistence type="predicted"/>
<protein>
    <submittedName>
        <fullName evidence="1">Uncharacterized protein</fullName>
    </submittedName>
</protein>
<accession>A0A0A9D9I2</accession>
<evidence type="ECO:0000313" key="1">
    <source>
        <dbReference type="EMBL" id="JAD83343.1"/>
    </source>
</evidence>
<name>A0A0A9D9I2_ARUDO</name>
<dbReference type="AlphaFoldDB" id="A0A0A9D9I2"/>
<reference evidence="1" key="1">
    <citation type="submission" date="2014-09" db="EMBL/GenBank/DDBJ databases">
        <authorList>
            <person name="Magalhaes I.L.F."/>
            <person name="Oliveira U."/>
            <person name="Santos F.R."/>
            <person name="Vidigal T.H.D.A."/>
            <person name="Brescovit A.D."/>
            <person name="Santos A.J."/>
        </authorList>
    </citation>
    <scope>NUCLEOTIDE SEQUENCE</scope>
    <source>
        <tissue evidence="1">Shoot tissue taken approximately 20 cm above the soil surface</tissue>
    </source>
</reference>
<sequence>MDLFLTESSSSTMFLLRYERQTAKLTTIYDHLCHADDKSLEVTLSFLEKIEKETSEHSSTEVDEKEVCL</sequence>
<reference evidence="1" key="2">
    <citation type="journal article" date="2015" name="Data Brief">
        <title>Shoot transcriptome of the giant reed, Arundo donax.</title>
        <authorList>
            <person name="Barrero R.A."/>
            <person name="Guerrero F.D."/>
            <person name="Moolhuijzen P."/>
            <person name="Goolsby J.A."/>
            <person name="Tidwell J."/>
            <person name="Bellgard S.E."/>
            <person name="Bellgard M.I."/>
        </authorList>
    </citation>
    <scope>NUCLEOTIDE SEQUENCE</scope>
    <source>
        <tissue evidence="1">Shoot tissue taken approximately 20 cm above the soil surface</tissue>
    </source>
</reference>
<dbReference type="EMBL" id="GBRH01214552">
    <property type="protein sequence ID" value="JAD83343.1"/>
    <property type="molecule type" value="Transcribed_RNA"/>
</dbReference>